<dbReference type="OrthoDB" id="2439173at2759"/>
<evidence type="ECO:0000313" key="1">
    <source>
        <dbReference type="EMBL" id="RIA86545.1"/>
    </source>
</evidence>
<protein>
    <submittedName>
        <fullName evidence="1">Uncharacterized protein</fullName>
    </submittedName>
</protein>
<keyword evidence="2" id="KW-1185">Reference proteome</keyword>
<dbReference type="EMBL" id="QKYT01000357">
    <property type="protein sequence ID" value="RIA86545.1"/>
    <property type="molecule type" value="Genomic_DNA"/>
</dbReference>
<gene>
    <name evidence="1" type="ORF">C1645_740769</name>
</gene>
<reference evidence="1 2" key="1">
    <citation type="submission" date="2018-06" db="EMBL/GenBank/DDBJ databases">
        <title>Comparative genomics reveals the genomic features of Rhizophagus irregularis, R. cerebriforme, R. diaphanum and Gigaspora rosea, and their symbiotic lifestyle signature.</title>
        <authorList>
            <person name="Morin E."/>
            <person name="San Clemente H."/>
            <person name="Chen E.C.H."/>
            <person name="De La Providencia I."/>
            <person name="Hainaut M."/>
            <person name="Kuo A."/>
            <person name="Kohler A."/>
            <person name="Murat C."/>
            <person name="Tang N."/>
            <person name="Roy S."/>
            <person name="Loubradou J."/>
            <person name="Henrissat B."/>
            <person name="Grigoriev I.V."/>
            <person name="Corradi N."/>
            <person name="Roux C."/>
            <person name="Martin F.M."/>
        </authorList>
    </citation>
    <scope>NUCLEOTIDE SEQUENCE [LARGE SCALE GENOMIC DNA]</scope>
    <source>
        <strain evidence="1 2">DAOM 227022</strain>
    </source>
</reference>
<dbReference type="Pfam" id="PF18759">
    <property type="entry name" value="Plavaka"/>
    <property type="match status" value="1"/>
</dbReference>
<sequence>MTYKEELLNNQNIFKHCVFEFTPLYHEGQRIYNEQYNGEWWERVHNSIPNGAKVLSIIIYSDATTCNHLGKTSEHPIYLTLGNIPSWIRNKPDAKVLLEYLPIIKSKDISQKRLKSFQLAKRSLYQHALNILTQSILDYKDNGFDLKMDDSELWCYPFISVMLGDLPENAAVTLTYNSINCNHPCHKCLVEKEKLNNVRLTDDHIILRTPESMKDIIAQGLT</sequence>
<evidence type="ECO:0000313" key="2">
    <source>
        <dbReference type="Proteomes" id="UP000265703"/>
    </source>
</evidence>
<comment type="caution">
    <text evidence="1">The sequence shown here is derived from an EMBL/GenBank/DDBJ whole genome shotgun (WGS) entry which is preliminary data.</text>
</comment>
<proteinExistence type="predicted"/>
<dbReference type="Proteomes" id="UP000265703">
    <property type="component" value="Unassembled WGS sequence"/>
</dbReference>
<dbReference type="InterPro" id="IPR041078">
    <property type="entry name" value="Plavaka"/>
</dbReference>
<dbReference type="AlphaFoldDB" id="A0A397SRA3"/>
<accession>A0A397SRA3</accession>
<organism evidence="1 2">
    <name type="scientific">Glomus cerebriforme</name>
    <dbReference type="NCBI Taxonomy" id="658196"/>
    <lineage>
        <taxon>Eukaryota</taxon>
        <taxon>Fungi</taxon>
        <taxon>Fungi incertae sedis</taxon>
        <taxon>Mucoromycota</taxon>
        <taxon>Glomeromycotina</taxon>
        <taxon>Glomeromycetes</taxon>
        <taxon>Glomerales</taxon>
        <taxon>Glomeraceae</taxon>
        <taxon>Glomus</taxon>
    </lineage>
</organism>
<name>A0A397SRA3_9GLOM</name>